<evidence type="ECO:0000256" key="12">
    <source>
        <dbReference type="PROSITE-ProRule" id="PRU00283"/>
    </source>
</evidence>
<evidence type="ECO:0000256" key="8">
    <source>
        <dbReference type="ARBA" id="ARBA00023175"/>
    </source>
</evidence>
<dbReference type="GO" id="GO:0007018">
    <property type="term" value="P:microtubule-based movement"/>
    <property type="evidence" value="ECO:0007669"/>
    <property type="project" value="InterPro"/>
</dbReference>
<evidence type="ECO:0000256" key="13">
    <source>
        <dbReference type="RuleBase" id="RU000394"/>
    </source>
</evidence>
<evidence type="ECO:0000256" key="7">
    <source>
        <dbReference type="ARBA" id="ARBA00023054"/>
    </source>
</evidence>
<evidence type="ECO:0000256" key="6">
    <source>
        <dbReference type="ARBA" id="ARBA00022840"/>
    </source>
</evidence>
<dbReference type="GO" id="GO:0008017">
    <property type="term" value="F:microtubule binding"/>
    <property type="evidence" value="ECO:0007669"/>
    <property type="project" value="InterPro"/>
</dbReference>
<dbReference type="Pfam" id="PF00225">
    <property type="entry name" value="Kinesin"/>
    <property type="match status" value="1"/>
</dbReference>
<keyword evidence="2" id="KW-0963">Cytoplasm</keyword>
<dbReference type="GO" id="GO:0003777">
    <property type="term" value="F:microtubule motor activity"/>
    <property type="evidence" value="ECO:0007669"/>
    <property type="project" value="InterPro"/>
</dbReference>
<feature type="compositionally biased region" description="Low complexity" evidence="14">
    <location>
        <begin position="162"/>
        <end position="185"/>
    </location>
</feature>
<dbReference type="InterPro" id="IPR001752">
    <property type="entry name" value="Kinesin_motor_dom"/>
</dbReference>
<feature type="region of interest" description="Disordered" evidence="14">
    <location>
        <begin position="1"/>
        <end position="217"/>
    </location>
</feature>
<evidence type="ECO:0000256" key="3">
    <source>
        <dbReference type="ARBA" id="ARBA00022618"/>
    </source>
</evidence>
<evidence type="ECO:0000256" key="9">
    <source>
        <dbReference type="ARBA" id="ARBA00023212"/>
    </source>
</evidence>
<comment type="caution">
    <text evidence="16">The sequence shown here is derived from an EMBL/GenBank/DDBJ whole genome shotgun (WGS) entry which is preliminary data.</text>
</comment>
<evidence type="ECO:0000313" key="16">
    <source>
        <dbReference type="EMBL" id="KAJ6445899.1"/>
    </source>
</evidence>
<evidence type="ECO:0000256" key="1">
    <source>
        <dbReference type="ARBA" id="ARBA00004245"/>
    </source>
</evidence>
<evidence type="ECO:0000256" key="2">
    <source>
        <dbReference type="ARBA" id="ARBA00022490"/>
    </source>
</evidence>
<feature type="region of interest" description="Disordered" evidence="14">
    <location>
        <begin position="703"/>
        <end position="760"/>
    </location>
</feature>
<reference evidence="16" key="1">
    <citation type="submission" date="2023-01" db="EMBL/GenBank/DDBJ databases">
        <title>The growth and conidiation of Purpureocillium lavendulum are regulated by nitrogen source and histone H3K14 acetylation.</title>
        <authorList>
            <person name="Tang P."/>
            <person name="Han J."/>
            <person name="Zhang C."/>
            <person name="Tang P."/>
            <person name="Qi F."/>
            <person name="Zhang K."/>
            <person name="Liang L."/>
        </authorList>
    </citation>
    <scope>NUCLEOTIDE SEQUENCE</scope>
    <source>
        <strain evidence="16">YMF1.00683</strain>
    </source>
</reference>
<name>A0AB34G355_9HYPO</name>
<sequence>MATALPRPSRPSNGPPNMALPALPVTKTRKSTGNLSTTTPSKSAPTTPKSGLRAPSGVLAPPLPIPNSALPHPRPSPSLNAAGKTLRKTVSINSFPHPPRGDHRSSSMPPSPLANEQARSRKSKSPKELSHNPFSPSTPSLLNGSGEGKSVSSVRMSDGLISVASPPHSRSSSAQDSYSTSATTYEDSGEAAQNADTSRPASMSDKRSSKAEGKGNVLVSVRVRPDANTDQQSPEGEWMVDGRKSLIAYRGKEGGDHYYDNVFTTHDNNSRVYDHIAKRLVRRVMEGYHGTVFAYGMTGTGKTFSMQGTASSPGVIPLAITDIFSYIRETPSREFLLRVSYLEIYNEKIHDLLSMPTGSGVGGAAQQEEIKLREDSKRGVYATPLKEEIVQSPTQLLRVIARGDQARRTASTQFNARSSRSHAVVQIVVESRERIPGAGAGGPEGKRSAILPGGVRVSTLSLIDLAGSEKAAESKERRQEGAHINKSLLTLGTVIAKLSEWKDKEAKGGDKEGKHLPYRDSKLTRLLQGALSGNSLVSILCTIQIGAAGSAAAANTHTTETLNTLKFASRAKNNIVSHAKRAEEALGAGGDGGARVLLERYRMEIQELRQQLDIQAKKNRDTEKEKEDEAEKVREQEMSERHEEQMLEMQLARTALKERIDHLNRLILSSKSIGVNSNGSMSSLGQYARFSQLSLTGSIRSSVATSNGSKAFPERTASMTSTSSTIGRRSSGGQRLSGGDGETAAEGEDDSVGEYGDGTASLTSQNRALQADLADKNRYIATLEKRLLQARRASSSRTSVGFSTPKGIMVGEDHSVAAALKEKDAEIADLRERLYDKDRMLSALRSAARSRDNADASVEARSPQSQHNGRGKRATSPTPSKPARRRTKSVDEMNRMLEEMIQDGVETGHIVKSARGSVRLPVNHRSDNLGTPRELEPLRQSPIPPEGDDLATVEAV</sequence>
<feature type="compositionally biased region" description="Low complexity" evidence="14">
    <location>
        <begin position="36"/>
        <end position="50"/>
    </location>
</feature>
<feature type="compositionally biased region" description="Low complexity" evidence="14">
    <location>
        <begin position="718"/>
        <end position="734"/>
    </location>
</feature>
<comment type="similarity">
    <text evidence="12 13">Belongs to the TRAFAC class myosin-kinesin ATPase superfamily. Kinesin family.</text>
</comment>
<gene>
    <name evidence="16" type="primary">CENPE</name>
    <name evidence="16" type="ORF">O9K51_00664</name>
</gene>
<dbReference type="InterPro" id="IPR027640">
    <property type="entry name" value="Kinesin-like_fam"/>
</dbReference>
<accession>A0AB34G355</accession>
<dbReference type="InterPro" id="IPR036961">
    <property type="entry name" value="Kinesin_motor_dom_sf"/>
</dbReference>
<keyword evidence="5" id="KW-0498">Mitosis</keyword>
<keyword evidence="7" id="KW-0175">Coiled coil</keyword>
<dbReference type="PROSITE" id="PS00411">
    <property type="entry name" value="KINESIN_MOTOR_1"/>
    <property type="match status" value="1"/>
</dbReference>
<feature type="compositionally biased region" description="Low complexity" evidence="14">
    <location>
        <begin position="1"/>
        <end position="17"/>
    </location>
</feature>
<dbReference type="PROSITE" id="PS50067">
    <property type="entry name" value="KINESIN_MOTOR_2"/>
    <property type="match status" value="1"/>
</dbReference>
<dbReference type="SUPFAM" id="SSF52540">
    <property type="entry name" value="P-loop containing nucleoside triphosphate hydrolases"/>
    <property type="match status" value="1"/>
</dbReference>
<feature type="domain" description="Kinesin motor" evidence="15">
    <location>
        <begin position="216"/>
        <end position="574"/>
    </location>
</feature>
<evidence type="ECO:0000256" key="14">
    <source>
        <dbReference type="SAM" id="MobiDB-lite"/>
    </source>
</evidence>
<keyword evidence="9" id="KW-0206">Cytoskeleton</keyword>
<keyword evidence="13" id="KW-0493">Microtubule</keyword>
<protein>
    <recommendedName>
        <fullName evidence="13">Kinesin-like protein</fullName>
    </recommendedName>
</protein>
<comment type="subcellular location">
    <subcellularLocation>
        <location evidence="1">Cytoplasm</location>
        <location evidence="1">Cytoskeleton</location>
    </subcellularLocation>
</comment>
<dbReference type="PANTHER" id="PTHR47968:SF75">
    <property type="entry name" value="CENTROMERE-ASSOCIATED PROTEIN E"/>
    <property type="match status" value="1"/>
</dbReference>
<dbReference type="Gene3D" id="3.40.850.10">
    <property type="entry name" value="Kinesin motor domain"/>
    <property type="match status" value="1"/>
</dbReference>
<evidence type="ECO:0000256" key="5">
    <source>
        <dbReference type="ARBA" id="ARBA00022776"/>
    </source>
</evidence>
<comment type="function">
    <text evidence="11">Required for assembly of the mitotic spindle.</text>
</comment>
<evidence type="ECO:0000256" key="10">
    <source>
        <dbReference type="ARBA" id="ARBA00023306"/>
    </source>
</evidence>
<feature type="binding site" evidence="12">
    <location>
        <begin position="296"/>
        <end position="303"/>
    </location>
    <ligand>
        <name>ATP</name>
        <dbReference type="ChEBI" id="CHEBI:30616"/>
    </ligand>
</feature>
<dbReference type="AlphaFoldDB" id="A0AB34G355"/>
<keyword evidence="8 12" id="KW-0505">Motor protein</keyword>
<keyword evidence="17" id="KW-1185">Reference proteome</keyword>
<feature type="compositionally biased region" description="Basic and acidic residues" evidence="14">
    <location>
        <begin position="204"/>
        <end position="213"/>
    </location>
</feature>
<dbReference type="FunFam" id="3.40.850.10:FF:000073">
    <property type="entry name" value="Kinesin-like protein"/>
    <property type="match status" value="1"/>
</dbReference>
<dbReference type="GO" id="GO:0051301">
    <property type="term" value="P:cell division"/>
    <property type="evidence" value="ECO:0007669"/>
    <property type="project" value="UniProtKB-KW"/>
</dbReference>
<dbReference type="GO" id="GO:0005874">
    <property type="term" value="C:microtubule"/>
    <property type="evidence" value="ECO:0007669"/>
    <property type="project" value="UniProtKB-KW"/>
</dbReference>
<feature type="compositionally biased region" description="Acidic residues" evidence="14">
    <location>
        <begin position="946"/>
        <end position="956"/>
    </location>
</feature>
<keyword evidence="10" id="KW-0131">Cell cycle</keyword>
<keyword evidence="3" id="KW-0132">Cell division</keyword>
<feature type="region of interest" description="Disordered" evidence="14">
    <location>
        <begin position="616"/>
        <end position="643"/>
    </location>
</feature>
<feature type="compositionally biased region" description="Acidic residues" evidence="14">
    <location>
        <begin position="743"/>
        <end position="752"/>
    </location>
</feature>
<evidence type="ECO:0000313" key="17">
    <source>
        <dbReference type="Proteomes" id="UP001163105"/>
    </source>
</evidence>
<feature type="region of interest" description="Disordered" evidence="14">
    <location>
        <begin position="846"/>
        <end position="891"/>
    </location>
</feature>
<dbReference type="EMBL" id="JAQHRD010000001">
    <property type="protein sequence ID" value="KAJ6445899.1"/>
    <property type="molecule type" value="Genomic_DNA"/>
</dbReference>
<evidence type="ECO:0000256" key="4">
    <source>
        <dbReference type="ARBA" id="ARBA00022741"/>
    </source>
</evidence>
<dbReference type="PANTHER" id="PTHR47968">
    <property type="entry name" value="CENTROMERE PROTEIN E"/>
    <property type="match status" value="1"/>
</dbReference>
<dbReference type="SMART" id="SM00129">
    <property type="entry name" value="KISc"/>
    <property type="match status" value="1"/>
</dbReference>
<dbReference type="Proteomes" id="UP001163105">
    <property type="component" value="Unassembled WGS sequence"/>
</dbReference>
<keyword evidence="4 12" id="KW-0547">Nucleotide-binding</keyword>
<dbReference type="GO" id="GO:0005524">
    <property type="term" value="F:ATP binding"/>
    <property type="evidence" value="ECO:0007669"/>
    <property type="project" value="UniProtKB-UniRule"/>
</dbReference>
<organism evidence="16 17">
    <name type="scientific">Purpureocillium lavendulum</name>
    <dbReference type="NCBI Taxonomy" id="1247861"/>
    <lineage>
        <taxon>Eukaryota</taxon>
        <taxon>Fungi</taxon>
        <taxon>Dikarya</taxon>
        <taxon>Ascomycota</taxon>
        <taxon>Pezizomycotina</taxon>
        <taxon>Sordariomycetes</taxon>
        <taxon>Hypocreomycetidae</taxon>
        <taxon>Hypocreales</taxon>
        <taxon>Ophiocordycipitaceae</taxon>
        <taxon>Purpureocillium</taxon>
    </lineage>
</organism>
<evidence type="ECO:0000256" key="11">
    <source>
        <dbReference type="ARBA" id="ARBA00054086"/>
    </source>
</evidence>
<feature type="compositionally biased region" description="Polar residues" evidence="14">
    <location>
        <begin position="132"/>
        <end position="143"/>
    </location>
</feature>
<feature type="region of interest" description="Disordered" evidence="14">
    <location>
        <begin position="916"/>
        <end position="956"/>
    </location>
</feature>
<keyword evidence="6 12" id="KW-0067">ATP-binding</keyword>
<dbReference type="PRINTS" id="PR00380">
    <property type="entry name" value="KINESINHEAVY"/>
</dbReference>
<evidence type="ECO:0000259" key="15">
    <source>
        <dbReference type="PROSITE" id="PS50067"/>
    </source>
</evidence>
<dbReference type="InterPro" id="IPR027417">
    <property type="entry name" value="P-loop_NTPase"/>
</dbReference>
<dbReference type="InterPro" id="IPR019821">
    <property type="entry name" value="Kinesin_motor_CS"/>
</dbReference>
<proteinExistence type="inferred from homology"/>